<feature type="region of interest" description="Disordered" evidence="5">
    <location>
        <begin position="376"/>
        <end position="432"/>
    </location>
</feature>
<dbReference type="STRING" id="1754190.A0A1Y2FTB0"/>
<protein>
    <recommendedName>
        <fullName evidence="6">PH domain-containing protein</fullName>
    </recommendedName>
</protein>
<comment type="caution">
    <text evidence="7">The sequence shown here is derived from an EMBL/GenBank/DDBJ whole genome shotgun (WGS) entry which is preliminary data.</text>
</comment>
<feature type="domain" description="PH" evidence="6">
    <location>
        <begin position="1961"/>
        <end position="2085"/>
    </location>
</feature>
<feature type="compositionally biased region" description="Basic and acidic residues" evidence="5">
    <location>
        <begin position="1006"/>
        <end position="1026"/>
    </location>
</feature>
<accession>A0A1Y2FTB0</accession>
<feature type="compositionally biased region" description="Low complexity" evidence="5">
    <location>
        <begin position="402"/>
        <end position="432"/>
    </location>
</feature>
<evidence type="ECO:0000256" key="5">
    <source>
        <dbReference type="SAM" id="MobiDB-lite"/>
    </source>
</evidence>
<reference evidence="7 8" key="1">
    <citation type="submission" date="2016-08" db="EMBL/GenBank/DDBJ databases">
        <title>A Parts List for Fungal Cellulosomes Revealed by Comparative Genomics.</title>
        <authorList>
            <consortium name="DOE Joint Genome Institute"/>
            <person name="Haitjema C.H."/>
            <person name="Gilmore S.P."/>
            <person name="Henske J.K."/>
            <person name="Solomon K.V."/>
            <person name="De Groot R."/>
            <person name="Kuo A."/>
            <person name="Mondo S.J."/>
            <person name="Salamov A.A."/>
            <person name="Labutti K."/>
            <person name="Zhao Z."/>
            <person name="Chiniquy J."/>
            <person name="Barry K."/>
            <person name="Brewer H.M."/>
            <person name="Purvine S.O."/>
            <person name="Wright A.T."/>
            <person name="Boxma B."/>
            <person name="Van Alen T."/>
            <person name="Hackstein J.H."/>
            <person name="Baker S.E."/>
            <person name="Grigoriev I.V."/>
            <person name="O'Malley M.A."/>
        </authorList>
    </citation>
    <scope>NUCLEOTIDE SEQUENCE [LARGE SCALE GENOMIC DNA]</scope>
    <source>
        <strain evidence="7 8">G1</strain>
    </source>
</reference>
<feature type="region of interest" description="Disordered" evidence="5">
    <location>
        <begin position="1003"/>
        <end position="1184"/>
    </location>
</feature>
<feature type="region of interest" description="Disordered" evidence="5">
    <location>
        <begin position="1202"/>
        <end position="1232"/>
    </location>
</feature>
<dbReference type="PANTHER" id="PTHR36100:SF1">
    <property type="entry name" value="BUD SITE SELECTION PROTEIN 4"/>
    <property type="match status" value="1"/>
</dbReference>
<feature type="compositionally biased region" description="Basic and acidic residues" evidence="5">
    <location>
        <begin position="1035"/>
        <end position="1055"/>
    </location>
</feature>
<dbReference type="InterPro" id="IPR001849">
    <property type="entry name" value="PH_domain"/>
</dbReference>
<dbReference type="InterPro" id="IPR052007">
    <property type="entry name" value="Bud4"/>
</dbReference>
<dbReference type="SMART" id="SM00248">
    <property type="entry name" value="ANK"/>
    <property type="match status" value="3"/>
</dbReference>
<dbReference type="SMART" id="SM00233">
    <property type="entry name" value="PH"/>
    <property type="match status" value="1"/>
</dbReference>
<feature type="compositionally biased region" description="Polar residues" evidence="5">
    <location>
        <begin position="1307"/>
        <end position="1319"/>
    </location>
</feature>
<evidence type="ECO:0000256" key="2">
    <source>
        <dbReference type="ARBA" id="ARBA00023306"/>
    </source>
</evidence>
<dbReference type="InterPro" id="IPR036770">
    <property type="entry name" value="Ankyrin_rpt-contain_sf"/>
</dbReference>
<feature type="coiled-coil region" evidence="4">
    <location>
        <begin position="152"/>
        <end position="232"/>
    </location>
</feature>
<feature type="compositionally biased region" description="Low complexity" evidence="5">
    <location>
        <begin position="270"/>
        <end position="287"/>
    </location>
</feature>
<feature type="compositionally biased region" description="Low complexity" evidence="5">
    <location>
        <begin position="1770"/>
        <end position="1780"/>
    </location>
</feature>
<feature type="region of interest" description="Disordered" evidence="5">
    <location>
        <begin position="311"/>
        <end position="343"/>
    </location>
</feature>
<dbReference type="PROSITE" id="PS50003">
    <property type="entry name" value="PH_DOMAIN"/>
    <property type="match status" value="1"/>
</dbReference>
<keyword evidence="4" id="KW-0175">Coiled coil</keyword>
<evidence type="ECO:0000259" key="6">
    <source>
        <dbReference type="PROSITE" id="PS50003"/>
    </source>
</evidence>
<proteinExistence type="predicted"/>
<feature type="compositionally biased region" description="Basic and acidic residues" evidence="5">
    <location>
        <begin position="1322"/>
        <end position="1367"/>
    </location>
</feature>
<feature type="compositionally biased region" description="Basic and acidic residues" evidence="5">
    <location>
        <begin position="1214"/>
        <end position="1232"/>
    </location>
</feature>
<feature type="compositionally biased region" description="Basic and acidic residues" evidence="5">
    <location>
        <begin position="1064"/>
        <end position="1084"/>
    </location>
</feature>
<feature type="compositionally biased region" description="Basic and acidic residues" evidence="5">
    <location>
        <begin position="1093"/>
        <end position="1103"/>
    </location>
</feature>
<feature type="region of interest" description="Disordered" evidence="5">
    <location>
        <begin position="1766"/>
        <end position="1845"/>
    </location>
</feature>
<feature type="compositionally biased region" description="Basic and acidic residues" evidence="5">
    <location>
        <begin position="1149"/>
        <end position="1183"/>
    </location>
</feature>
<feature type="coiled-coil region" evidence="4">
    <location>
        <begin position="547"/>
        <end position="574"/>
    </location>
</feature>
<keyword evidence="1" id="KW-0132">Cell division</keyword>
<dbReference type="Gene3D" id="1.25.40.20">
    <property type="entry name" value="Ankyrin repeat-containing domain"/>
    <property type="match status" value="1"/>
</dbReference>
<dbReference type="EMBL" id="MCOG01000001">
    <property type="protein sequence ID" value="ORY87250.1"/>
    <property type="molecule type" value="Genomic_DNA"/>
</dbReference>
<dbReference type="PANTHER" id="PTHR36100">
    <property type="entry name" value="BUD SITE SELECTION PROTEIN 4"/>
    <property type="match status" value="1"/>
</dbReference>
<feature type="compositionally biased region" description="Basic and acidic residues" evidence="5">
    <location>
        <begin position="240"/>
        <end position="252"/>
    </location>
</feature>
<sequence length="2112" mass="239442">MDSLEPLIKAIREGKLNVVQKLIAINKKLVLEKYSGSIPFEDEETGNEAEELLGKDMTGMNSIHIALMSLDIEDENVKIEVRKKIIEELIQALPNDIDLSIYRWGNNNTTLHLASFLGERSIINKILNKGENPSFTNDLGKTSIDVAADYELSDYLNEINEELIEKKREELKRKESLLNTLKKCEDIETTLNQNKQEKLAAESKVKIENKEINNENNNNNTKIESMKAMEEKIIKEEIISDNNSDKKNDNKDIQNSNETITCENSNPFDSNVESSSNNTINNTNDSNLQINSGDKDIKEEIKEEEIKEVKEEIKEEKKEEEKKEEVKKETKEEENNETDKSSIDRSKFSNLIDMDMINNLINSQAIYMNADNNIQEEEEEDDDDDEEGEEEEDNENIDESKINININKNTSDNMENNNNNNNNNKDNKNNNIDSVISKANTEINRNSNTNNIKATVEKINSNGSKPEVSNNNIRNQIPTESVASKKNIFENNNLNHEVNKVKENKISSTSFNTAKENFANSSKSYNSSKEFDTVKTEIMAQNNNKSIKSIINNINNANDNNNKLQRNEKNVILEKDDTKVTMTNINKNNYLEKVKEQPIEKSIQNSNEIISNNKNTNSLSKAISITEKTPDEYKKGLSGSIKEAISKYNNSNSINITQTTNEPIKLRETIKTVKINEKSENVESTIKKDIKPNVNELNGSVKKRERDISKLIQAFNQTPNSSSENAKNSFSKQNIIAKETTVPTSSSPSSLSTSTEKKINNIPSTTVSHINTLKSAIDNKSEPISPENKSESILNKDKLHKSIEPSGKGKEMSKVQLLSSKFLSNVAQNTDTEVSNNTNVEPVIKKVDESKNIKAEEPVSLKTNNNITEKVEIKPKTSFENTISSDNKLKIIEKPNLNIINRKKSESKIDAIKNSLINNMKEEKPKENINIKNGSKIDAIKNSLANNNKEEEKPKENIDIKNTVKIDTIKNSLSNNTKEEEKPKETIDIKSTSKIDAIKNSLANNTKEEEKPKEIIDIKSTSKIDAIKNSLSNNTKEEEKPKETIDTKSTSKIDAIKNSLANNTKEEEKPKETIDIKSTSKIDAIKNSLANNTKEEEKPKENINIKSTSKIDAIKNSLTNSKKETQKEEISNENENKEKPGESLSPQIQKEEEKEEEKEKEKEKTTTKEKEKSVNNSEIHENLNDINDNTTISISDLTLNESNEENNKLSNSSKLKEKSKLEDDYTSDVKPDNDFSLQFDSLSLDLPTIASVTLSLDEILVAQDMNFSSMFSDFDLSKSNTDSPIKDVKASNNTDLDLSDNTLYNKTESNESINKTGNSLKKPLEQKEIKSQNKVERKIDENKENLVETSVTKREKDKEANLNKNTLEKVVPKEKMINKLVSSEKEKVVDQNRLKEDTSPKNESSKEKEIQKEVKKEIVIDKGIKKEEEKEIHVEKKIDSRKEDNVKKSNSEEISQNNNEDGNKISIESQPKTSENDESLSLDPEKPSEIVESDNNNNEAAVVEKQKDKHSNMVLKEKLYDEQKNHNKIGLIKSADLLNKNTIISSIKKTKTRQKGVQFKSSWSGELESTKRMSKDHLNYISTSKGNFIIKLNRMDIKSTCPVFFSGNFETDAMYTMFCEFKCDDEVYYTTKQYPIHGNSPTISMNEDINIPLTYDQNNLEINVMMIKKSPNFMPPQFLSKSSKNNSSSGMSTLTRTMSHSKKTIHHLMFWKKSKNSDGFSSVNSATMNGGMMNYGGFEDMNGNNLLSQKNDLQFRSLTSNSSISKMFASDSNGSNTHGGSSHHGRNHHPSVKTIFNNTNNNTSSSTIPSPSNGLSRESTMDCITGSNTSLNSTYSTNTNASSSLSSPDNIFVAGKIIMDLKELKEQHMGELIDDKRYEISPPKPIKNSNTNSELPPVGSVRIRKKVMQWDGLDVPLVILNGKLNMSVFYIPDFSYKEDLFVPKTISDCLDCVDCQRWHETETKSGYLLQKGGDVNDWNRRFYRLIGEKLIAFDSEASENKATIDLTQCKFINLLLPDPQNNQFINETLPNGEEYTTIVCLNPSACTNENYIFELVFKDDDAIEFKCESLEDMNAWCKELQIVVQEWEDFQYPNWWTEILNYKEEIQNKEEN</sequence>
<feature type="repeat" description="ANK" evidence="3">
    <location>
        <begin position="106"/>
        <end position="138"/>
    </location>
</feature>
<feature type="compositionally biased region" description="Low complexity" evidence="5">
    <location>
        <begin position="1794"/>
        <end position="1813"/>
    </location>
</feature>
<keyword evidence="2" id="KW-0131">Cell cycle</keyword>
<keyword evidence="8" id="KW-1185">Reference proteome</keyword>
<evidence type="ECO:0000313" key="8">
    <source>
        <dbReference type="Proteomes" id="UP000193920"/>
    </source>
</evidence>
<dbReference type="PROSITE" id="PS50088">
    <property type="entry name" value="ANK_REPEAT"/>
    <property type="match status" value="1"/>
</dbReference>
<gene>
    <name evidence="7" type="ORF">LY90DRAFT_662970</name>
</gene>
<feature type="compositionally biased region" description="Low complexity" evidence="5">
    <location>
        <begin position="1827"/>
        <end position="1845"/>
    </location>
</feature>
<feature type="compositionally biased region" description="Polar residues" evidence="5">
    <location>
        <begin position="258"/>
        <end position="269"/>
    </location>
</feature>
<evidence type="ECO:0000256" key="3">
    <source>
        <dbReference type="PROSITE-ProRule" id="PRU00023"/>
    </source>
</evidence>
<dbReference type="InterPro" id="IPR002110">
    <property type="entry name" value="Ankyrin_rpt"/>
</dbReference>
<dbReference type="InterPro" id="IPR011993">
    <property type="entry name" value="PH-like_dom_sf"/>
</dbReference>
<feature type="region of interest" description="Disordered" evidence="5">
    <location>
        <begin position="1430"/>
        <end position="1498"/>
    </location>
</feature>
<dbReference type="Pfam" id="PF00169">
    <property type="entry name" value="PH"/>
    <property type="match status" value="1"/>
</dbReference>
<dbReference type="GO" id="GO:0051301">
    <property type="term" value="P:cell division"/>
    <property type="evidence" value="ECO:0007669"/>
    <property type="project" value="UniProtKB-KW"/>
</dbReference>
<dbReference type="Gene3D" id="2.30.29.30">
    <property type="entry name" value="Pleckstrin-homology domain (PH domain)/Phosphotyrosine-binding domain (PTB)"/>
    <property type="match status" value="1"/>
</dbReference>
<organism evidence="7 8">
    <name type="scientific">Neocallimastix californiae</name>
    <dbReference type="NCBI Taxonomy" id="1754190"/>
    <lineage>
        <taxon>Eukaryota</taxon>
        <taxon>Fungi</taxon>
        <taxon>Fungi incertae sedis</taxon>
        <taxon>Chytridiomycota</taxon>
        <taxon>Chytridiomycota incertae sedis</taxon>
        <taxon>Neocallimastigomycetes</taxon>
        <taxon>Neocallimastigales</taxon>
        <taxon>Neocallimastigaceae</taxon>
        <taxon>Neocallimastix</taxon>
    </lineage>
</organism>
<feature type="compositionally biased region" description="Basic and acidic residues" evidence="5">
    <location>
        <begin position="1430"/>
        <end position="1451"/>
    </location>
</feature>
<dbReference type="SUPFAM" id="SSF50729">
    <property type="entry name" value="PH domain-like"/>
    <property type="match status" value="1"/>
</dbReference>
<evidence type="ECO:0000256" key="4">
    <source>
        <dbReference type="SAM" id="Coils"/>
    </source>
</evidence>
<dbReference type="SUPFAM" id="SSF48403">
    <property type="entry name" value="Ankyrin repeat"/>
    <property type="match status" value="1"/>
</dbReference>
<evidence type="ECO:0000313" key="7">
    <source>
        <dbReference type="EMBL" id="ORY87250.1"/>
    </source>
</evidence>
<dbReference type="Proteomes" id="UP000193920">
    <property type="component" value="Unassembled WGS sequence"/>
</dbReference>
<feature type="compositionally biased region" description="Acidic residues" evidence="5">
    <location>
        <begin position="376"/>
        <end position="397"/>
    </location>
</feature>
<dbReference type="GO" id="GO:0005525">
    <property type="term" value="F:GTP binding"/>
    <property type="evidence" value="ECO:0007669"/>
    <property type="project" value="TreeGrafter"/>
</dbReference>
<feature type="compositionally biased region" description="Basic residues" evidence="5">
    <location>
        <begin position="1781"/>
        <end position="1791"/>
    </location>
</feature>
<evidence type="ECO:0000256" key="1">
    <source>
        <dbReference type="ARBA" id="ARBA00022618"/>
    </source>
</evidence>
<feature type="region of interest" description="Disordered" evidence="5">
    <location>
        <begin position="240"/>
        <end position="296"/>
    </location>
</feature>
<feature type="region of interest" description="Disordered" evidence="5">
    <location>
        <begin position="1307"/>
        <end position="1367"/>
    </location>
</feature>
<feature type="compositionally biased region" description="Basic and acidic residues" evidence="5">
    <location>
        <begin position="1121"/>
        <end position="1141"/>
    </location>
</feature>
<name>A0A1Y2FTB0_9FUNG</name>
<keyword evidence="3" id="KW-0040">ANK repeat</keyword>
<dbReference type="OrthoDB" id="2123378at2759"/>
<feature type="region of interest" description="Disordered" evidence="5">
    <location>
        <begin position="1382"/>
        <end position="1414"/>
    </location>
</feature>